<keyword evidence="9" id="KW-0472">Membrane</keyword>
<dbReference type="EC" id="3.1.1.32" evidence="4"/>
<name>A0A4S2L085_9HYME</name>
<organism evidence="11 12">
    <name type="scientific">Temnothorax longispinosus</name>
    <dbReference type="NCBI Taxonomy" id="300112"/>
    <lineage>
        <taxon>Eukaryota</taxon>
        <taxon>Metazoa</taxon>
        <taxon>Ecdysozoa</taxon>
        <taxon>Arthropoda</taxon>
        <taxon>Hexapoda</taxon>
        <taxon>Insecta</taxon>
        <taxon>Pterygota</taxon>
        <taxon>Neoptera</taxon>
        <taxon>Endopterygota</taxon>
        <taxon>Hymenoptera</taxon>
        <taxon>Apocrita</taxon>
        <taxon>Aculeata</taxon>
        <taxon>Formicoidea</taxon>
        <taxon>Formicidae</taxon>
        <taxon>Myrmicinae</taxon>
        <taxon>Temnothorax</taxon>
    </lineage>
</organism>
<dbReference type="AlphaFoldDB" id="A0A4S2L085"/>
<feature type="domain" description="Lipase" evidence="10">
    <location>
        <begin position="104"/>
        <end position="169"/>
    </location>
</feature>
<dbReference type="EMBL" id="QBLH01000379">
    <property type="protein sequence ID" value="TGZ55945.1"/>
    <property type="molecule type" value="Genomic_DNA"/>
</dbReference>
<protein>
    <recommendedName>
        <fullName evidence="4">phospholipase A1</fullName>
        <ecNumber evidence="4">3.1.1.32</ecNumber>
    </recommendedName>
</protein>
<gene>
    <name evidence="11" type="ORF">DBV15_08015</name>
</gene>
<comment type="catalytic activity">
    <reaction evidence="1">
        <text>a 1,2-diacyl-sn-glycero-3-phosphocholine + H2O = a 2-acyl-sn-glycero-3-phosphocholine + a fatty acid + H(+)</text>
        <dbReference type="Rhea" id="RHEA:18689"/>
        <dbReference type="ChEBI" id="CHEBI:15377"/>
        <dbReference type="ChEBI" id="CHEBI:15378"/>
        <dbReference type="ChEBI" id="CHEBI:28868"/>
        <dbReference type="ChEBI" id="CHEBI:57643"/>
        <dbReference type="ChEBI" id="CHEBI:57875"/>
        <dbReference type="EC" id="3.1.1.32"/>
    </reaction>
</comment>
<dbReference type="GO" id="GO:0008970">
    <property type="term" value="F:phospholipase A1 activity"/>
    <property type="evidence" value="ECO:0007669"/>
    <property type="project" value="UniProtKB-EC"/>
</dbReference>
<reference evidence="11 12" key="1">
    <citation type="journal article" date="2019" name="Philos. Trans. R. Soc. Lond., B, Biol. Sci.">
        <title>Ant behaviour and brain gene expression of defending hosts depend on the ecological success of the intruding social parasite.</title>
        <authorList>
            <person name="Kaur R."/>
            <person name="Stoldt M."/>
            <person name="Jongepier E."/>
            <person name="Feldmeyer B."/>
            <person name="Menzel F."/>
            <person name="Bornberg-Bauer E."/>
            <person name="Foitzik S."/>
        </authorList>
    </citation>
    <scope>NUCLEOTIDE SEQUENCE [LARGE SCALE GENOMIC DNA]</scope>
    <source>
        <tissue evidence="11">Whole body</tissue>
    </source>
</reference>
<dbReference type="STRING" id="300112.A0A4S2L085"/>
<evidence type="ECO:0000259" key="10">
    <source>
        <dbReference type="Pfam" id="PF00151"/>
    </source>
</evidence>
<evidence type="ECO:0000256" key="5">
    <source>
        <dbReference type="ARBA" id="ARBA00022525"/>
    </source>
</evidence>
<evidence type="ECO:0000256" key="8">
    <source>
        <dbReference type="RuleBase" id="RU004262"/>
    </source>
</evidence>
<dbReference type="InterPro" id="IPR013818">
    <property type="entry name" value="Lipase"/>
</dbReference>
<keyword evidence="9" id="KW-0812">Transmembrane</keyword>
<dbReference type="GO" id="GO:0016042">
    <property type="term" value="P:lipid catabolic process"/>
    <property type="evidence" value="ECO:0007669"/>
    <property type="project" value="TreeGrafter"/>
</dbReference>
<keyword evidence="9" id="KW-1133">Transmembrane helix</keyword>
<evidence type="ECO:0000256" key="1">
    <source>
        <dbReference type="ARBA" id="ARBA00000111"/>
    </source>
</evidence>
<comment type="subcellular location">
    <subcellularLocation>
        <location evidence="2">Secreted</location>
    </subcellularLocation>
</comment>
<dbReference type="InterPro" id="IPR029058">
    <property type="entry name" value="AB_hydrolase_fold"/>
</dbReference>
<dbReference type="PANTHER" id="PTHR11610">
    <property type="entry name" value="LIPASE"/>
    <property type="match status" value="1"/>
</dbReference>
<sequence length="279" mass="31806">MYRRLEYNEYDATKTTRDDNPYLKRNDHNVIAVDYGKLASNSYLIVTMSAPRIADAVATALDEMKNSGFDTEKLHIVSHSMGSQISGYIGRKVSFQIPRITDFCSHHRSWRFYAESLTDESAFLGVHCSSLSDFTYGECNNNTRIVMGYATPTSVQGTVYLTTKDESPFGLDEKGIILPLSFALLTYTGYWRPVDLTSVKYWAYIVYSIAINFLLYSFTFCGLVDCFIIEDLETFIEKFSLFLSVLGVSCKVTNLTLRRNDRDYQPHRYAAEGHLRTQG</sequence>
<evidence type="ECO:0000256" key="9">
    <source>
        <dbReference type="SAM" id="Phobius"/>
    </source>
</evidence>
<evidence type="ECO:0000313" key="12">
    <source>
        <dbReference type="Proteomes" id="UP000310200"/>
    </source>
</evidence>
<evidence type="ECO:0000256" key="7">
    <source>
        <dbReference type="ARBA" id="ARBA00023157"/>
    </source>
</evidence>
<evidence type="ECO:0000256" key="4">
    <source>
        <dbReference type="ARBA" id="ARBA00013179"/>
    </source>
</evidence>
<dbReference type="GO" id="GO:0017171">
    <property type="term" value="F:serine hydrolase activity"/>
    <property type="evidence" value="ECO:0007669"/>
    <property type="project" value="TreeGrafter"/>
</dbReference>
<dbReference type="Proteomes" id="UP000310200">
    <property type="component" value="Unassembled WGS sequence"/>
</dbReference>
<dbReference type="SUPFAM" id="SSF53474">
    <property type="entry name" value="alpha/beta-Hydrolases"/>
    <property type="match status" value="1"/>
</dbReference>
<comment type="similarity">
    <text evidence="3 8">Belongs to the AB hydrolase superfamily. Lipase family.</text>
</comment>
<accession>A0A4S2L085</accession>
<keyword evidence="12" id="KW-1185">Reference proteome</keyword>
<evidence type="ECO:0000256" key="6">
    <source>
        <dbReference type="ARBA" id="ARBA00022801"/>
    </source>
</evidence>
<dbReference type="Gene3D" id="3.40.50.1820">
    <property type="entry name" value="alpha/beta hydrolase"/>
    <property type="match status" value="2"/>
</dbReference>
<feature type="domain" description="Lipase" evidence="10">
    <location>
        <begin position="23"/>
        <end position="101"/>
    </location>
</feature>
<proteinExistence type="inferred from homology"/>
<dbReference type="GO" id="GO:0005615">
    <property type="term" value="C:extracellular space"/>
    <property type="evidence" value="ECO:0007669"/>
    <property type="project" value="TreeGrafter"/>
</dbReference>
<keyword evidence="6" id="KW-0378">Hydrolase</keyword>
<evidence type="ECO:0000313" key="11">
    <source>
        <dbReference type="EMBL" id="TGZ55945.1"/>
    </source>
</evidence>
<evidence type="ECO:0000256" key="3">
    <source>
        <dbReference type="ARBA" id="ARBA00010701"/>
    </source>
</evidence>
<dbReference type="Pfam" id="PF00151">
    <property type="entry name" value="Lipase"/>
    <property type="match status" value="2"/>
</dbReference>
<feature type="transmembrane region" description="Helical" evidence="9">
    <location>
        <begin position="201"/>
        <end position="219"/>
    </location>
</feature>
<dbReference type="InterPro" id="IPR000734">
    <property type="entry name" value="TAG_lipase"/>
</dbReference>
<comment type="caution">
    <text evidence="11">The sequence shown here is derived from an EMBL/GenBank/DDBJ whole genome shotgun (WGS) entry which is preliminary data.</text>
</comment>
<evidence type="ECO:0000256" key="2">
    <source>
        <dbReference type="ARBA" id="ARBA00004613"/>
    </source>
</evidence>
<keyword evidence="5" id="KW-0964">Secreted</keyword>
<keyword evidence="7" id="KW-1015">Disulfide bond</keyword>
<feature type="transmembrane region" description="Helical" evidence="9">
    <location>
        <begin position="239"/>
        <end position="257"/>
    </location>
</feature>
<dbReference type="PANTHER" id="PTHR11610:SF37">
    <property type="entry name" value="GH01208P"/>
    <property type="match status" value="1"/>
</dbReference>